<evidence type="ECO:0000313" key="1">
    <source>
        <dbReference type="EMBL" id="JAH10530.1"/>
    </source>
</evidence>
<dbReference type="AlphaFoldDB" id="A0A0E9Q2G4"/>
<reference evidence="1" key="1">
    <citation type="submission" date="2014-11" db="EMBL/GenBank/DDBJ databases">
        <authorList>
            <person name="Amaro Gonzalez C."/>
        </authorList>
    </citation>
    <scope>NUCLEOTIDE SEQUENCE</scope>
</reference>
<name>A0A0E9Q2G4_ANGAN</name>
<reference evidence="1" key="2">
    <citation type="journal article" date="2015" name="Fish Shellfish Immunol.">
        <title>Early steps in the European eel (Anguilla anguilla)-Vibrio vulnificus interaction in the gills: Role of the RtxA13 toxin.</title>
        <authorList>
            <person name="Callol A."/>
            <person name="Pajuelo D."/>
            <person name="Ebbesson L."/>
            <person name="Teles M."/>
            <person name="MacKenzie S."/>
            <person name="Amaro C."/>
        </authorList>
    </citation>
    <scope>NUCLEOTIDE SEQUENCE</scope>
</reference>
<dbReference type="EMBL" id="GBXM01098047">
    <property type="protein sequence ID" value="JAH10530.1"/>
    <property type="molecule type" value="Transcribed_RNA"/>
</dbReference>
<accession>A0A0E9Q2G4</accession>
<organism evidence="1">
    <name type="scientific">Anguilla anguilla</name>
    <name type="common">European freshwater eel</name>
    <name type="synonym">Muraena anguilla</name>
    <dbReference type="NCBI Taxonomy" id="7936"/>
    <lineage>
        <taxon>Eukaryota</taxon>
        <taxon>Metazoa</taxon>
        <taxon>Chordata</taxon>
        <taxon>Craniata</taxon>
        <taxon>Vertebrata</taxon>
        <taxon>Euteleostomi</taxon>
        <taxon>Actinopterygii</taxon>
        <taxon>Neopterygii</taxon>
        <taxon>Teleostei</taxon>
        <taxon>Anguilliformes</taxon>
        <taxon>Anguillidae</taxon>
        <taxon>Anguilla</taxon>
    </lineage>
</organism>
<protein>
    <submittedName>
        <fullName evidence="1">Uncharacterized protein</fullName>
    </submittedName>
</protein>
<sequence>MLIQYYYSLRLNCILYQLIRFHGA</sequence>
<proteinExistence type="predicted"/>